<comment type="caution">
    <text evidence="2">The sequence shown here is derived from an EMBL/GenBank/DDBJ whole genome shotgun (WGS) entry which is preliminary data.</text>
</comment>
<evidence type="ECO:0000313" key="3">
    <source>
        <dbReference type="Proteomes" id="UP000622687"/>
    </source>
</evidence>
<keyword evidence="3" id="KW-1185">Reference proteome</keyword>
<feature type="transmembrane region" description="Helical" evidence="1">
    <location>
        <begin position="183"/>
        <end position="200"/>
    </location>
</feature>
<feature type="transmembrane region" description="Helical" evidence="1">
    <location>
        <begin position="63"/>
        <end position="84"/>
    </location>
</feature>
<keyword evidence="1" id="KW-0812">Transmembrane</keyword>
<proteinExistence type="predicted"/>
<dbReference type="RefSeq" id="WP_211140846.1">
    <property type="nucleotide sequence ID" value="NZ_JAEEGB010000003.1"/>
</dbReference>
<dbReference type="InterPro" id="IPR058534">
    <property type="entry name" value="YjdF"/>
</dbReference>
<evidence type="ECO:0000313" key="2">
    <source>
        <dbReference type="EMBL" id="MBI6871386.1"/>
    </source>
</evidence>
<dbReference type="EMBL" id="JAEEGB010000003">
    <property type="protein sequence ID" value="MBI6871386.1"/>
    <property type="molecule type" value="Genomic_DNA"/>
</dbReference>
<feature type="transmembrane region" description="Helical" evidence="1">
    <location>
        <begin position="133"/>
        <end position="151"/>
    </location>
</feature>
<feature type="transmembrane region" description="Helical" evidence="1">
    <location>
        <begin position="12"/>
        <end position="30"/>
    </location>
</feature>
<organism evidence="2 3">
    <name type="scientific">Clostridium aciditolerans</name>
    <dbReference type="NCBI Taxonomy" id="339861"/>
    <lineage>
        <taxon>Bacteria</taxon>
        <taxon>Bacillati</taxon>
        <taxon>Bacillota</taxon>
        <taxon>Clostridia</taxon>
        <taxon>Eubacteriales</taxon>
        <taxon>Clostridiaceae</taxon>
        <taxon>Clostridium</taxon>
    </lineage>
</organism>
<reference evidence="2" key="1">
    <citation type="submission" date="2020-12" db="EMBL/GenBank/DDBJ databases">
        <title>Clostridium thailandense sp. nov., a novel acetogenic bacterium isolated from peat land soil in Thailand.</title>
        <authorList>
            <person name="Chaikitkaew S."/>
            <person name="Birkeland N.K."/>
        </authorList>
    </citation>
    <scope>NUCLEOTIDE SEQUENCE</scope>
    <source>
        <strain evidence="2">DSM 17425</strain>
    </source>
</reference>
<dbReference type="Proteomes" id="UP000622687">
    <property type="component" value="Unassembled WGS sequence"/>
</dbReference>
<dbReference type="AlphaFoldDB" id="A0A934HN96"/>
<gene>
    <name evidence="2" type="ORF">I6U51_01530</name>
</gene>
<dbReference type="PIRSF" id="PIRSF020606">
    <property type="entry name" value="UCP020606"/>
    <property type="match status" value="1"/>
</dbReference>
<keyword evidence="1" id="KW-1133">Transmembrane helix</keyword>
<dbReference type="Pfam" id="PF09997">
    <property type="entry name" value="DUF2238"/>
    <property type="match status" value="1"/>
</dbReference>
<name>A0A934HN96_9CLOT</name>
<feature type="transmembrane region" description="Helical" evidence="1">
    <location>
        <begin position="104"/>
        <end position="121"/>
    </location>
</feature>
<dbReference type="InterPro" id="IPR014509">
    <property type="entry name" value="YjdF-like"/>
</dbReference>
<accession>A0A934HN96</accession>
<evidence type="ECO:0000256" key="1">
    <source>
        <dbReference type="SAM" id="Phobius"/>
    </source>
</evidence>
<protein>
    <submittedName>
        <fullName evidence="2">DUF2238 domain-containing protein</fullName>
    </submittedName>
</protein>
<feature type="transmembrane region" description="Helical" evidence="1">
    <location>
        <begin position="36"/>
        <end position="56"/>
    </location>
</feature>
<sequence>MNRYEENNKLNRAHVILLMLFFAALILSLIKPKSYLTWILEAFPIFIGILILIFTYKKFQFTTFVYALILIQIILILIGAHYTYGEVPLFNWIKKAYGLNRNHYDRLVHFIQGFISAFIVRELLVRKLKLKKGIILSLLVICICLSLSAFYELAEWGVAMIAGEKANDFLGFQGDIWDTQWDMFWGLIGSIISVSNFYKIHDRYIDRLEKHH</sequence>
<keyword evidence="1" id="KW-0472">Membrane</keyword>